<evidence type="ECO:0000256" key="4">
    <source>
        <dbReference type="ARBA" id="ARBA00022692"/>
    </source>
</evidence>
<dbReference type="Pfam" id="PF00999">
    <property type="entry name" value="Na_H_Exchanger"/>
    <property type="match status" value="1"/>
</dbReference>
<evidence type="ECO:0000313" key="12">
    <source>
        <dbReference type="EMBL" id="AKU96960.1"/>
    </source>
</evidence>
<proteinExistence type="predicted"/>
<keyword evidence="9" id="KW-0739">Sodium transport</keyword>
<dbReference type="RefSeq" id="WP_146648177.1">
    <property type="nucleotide sequence ID" value="NZ_CP012333.1"/>
</dbReference>
<protein>
    <submittedName>
        <fullName evidence="12">Na+/H+ antiporter</fullName>
    </submittedName>
</protein>
<feature type="domain" description="Cation/H+ exchanger transmembrane" evidence="11">
    <location>
        <begin position="12"/>
        <end position="403"/>
    </location>
</feature>
<evidence type="ECO:0000256" key="8">
    <source>
        <dbReference type="ARBA" id="ARBA00023136"/>
    </source>
</evidence>
<evidence type="ECO:0000256" key="10">
    <source>
        <dbReference type="SAM" id="Phobius"/>
    </source>
</evidence>
<evidence type="ECO:0000259" key="11">
    <source>
        <dbReference type="Pfam" id="PF00999"/>
    </source>
</evidence>
<gene>
    <name evidence="12" type="ORF">AKJ09_03624</name>
</gene>
<feature type="transmembrane region" description="Helical" evidence="10">
    <location>
        <begin position="80"/>
        <end position="104"/>
    </location>
</feature>
<evidence type="ECO:0000256" key="1">
    <source>
        <dbReference type="ARBA" id="ARBA00004651"/>
    </source>
</evidence>
<evidence type="ECO:0000256" key="9">
    <source>
        <dbReference type="ARBA" id="ARBA00023201"/>
    </source>
</evidence>
<feature type="transmembrane region" description="Helical" evidence="10">
    <location>
        <begin position="262"/>
        <end position="288"/>
    </location>
</feature>
<feature type="transmembrane region" description="Helical" evidence="10">
    <location>
        <begin position="207"/>
        <end position="226"/>
    </location>
</feature>
<keyword evidence="3" id="KW-1003">Cell membrane</keyword>
<feature type="transmembrane region" description="Helical" evidence="10">
    <location>
        <begin position="181"/>
        <end position="200"/>
    </location>
</feature>
<dbReference type="Proteomes" id="UP000064967">
    <property type="component" value="Chromosome"/>
</dbReference>
<keyword evidence="6" id="KW-0915">Sodium</keyword>
<dbReference type="AlphaFoldDB" id="A0A0K1PTV0"/>
<accession>A0A0K1PTV0</accession>
<dbReference type="OrthoDB" id="9809206at2"/>
<feature type="transmembrane region" description="Helical" evidence="10">
    <location>
        <begin position="110"/>
        <end position="138"/>
    </location>
</feature>
<keyword evidence="5 10" id="KW-1133">Transmembrane helix</keyword>
<keyword evidence="13" id="KW-1185">Reference proteome</keyword>
<dbReference type="GO" id="GO:0005886">
    <property type="term" value="C:plasma membrane"/>
    <property type="evidence" value="ECO:0007669"/>
    <property type="project" value="UniProtKB-SubCell"/>
</dbReference>
<dbReference type="PANTHER" id="PTHR10110">
    <property type="entry name" value="SODIUM/HYDROGEN EXCHANGER"/>
    <property type="match status" value="1"/>
</dbReference>
<dbReference type="GO" id="GO:0051453">
    <property type="term" value="P:regulation of intracellular pH"/>
    <property type="evidence" value="ECO:0007669"/>
    <property type="project" value="TreeGrafter"/>
</dbReference>
<sequence length="519" mass="55579">MVLFESTLALLLVAVVLLQISRRLHVPYPVTLALAGAGVAAIPGAPAIVMEPHLALALFISPPLLDAAYDLPPRELRRNWIPLLALVVFAVVITTITVALTAYTWAGLPIAAAITLGAIVAPPDAAAATAMLSGFDVSRRTLAIVQGESLLNDAVALLIFGVSVTMAMSHDATVAAAFPRFLVAVPGGVVLGLVLATLYLRARLTIAGTLGGTISEFVSAFGVWIVAERLHLSPILAIVAFAMKIAHWAPSRMSARDRVRSYAVWETVVFVLNVLAFLLMGLQARIILTRLHGGSELREALVFAGVVLVVVILTRIVWVLISGRLVHDLLLYLLQKPHRAANVPAPSELFVVSWTGMRGLVTLATSFALPANFPKRDLIVLTAFVVVIGSLVIHGLTLGPLLRFLGVEPDTSFARELSFARATMIDAALASLAEHHGKAADAVRAEYQAARQSARCSDNPQAETAQDRLRMQAIAAERAAIAKLRHEGRIGDDVFHQLEEELDWSELNAAPPGYFLVES</sequence>
<dbReference type="STRING" id="1391654.AKJ09_03624"/>
<feature type="transmembrane region" description="Helical" evidence="10">
    <location>
        <begin position="300"/>
        <end position="321"/>
    </location>
</feature>
<dbReference type="PANTHER" id="PTHR10110:SF86">
    <property type="entry name" value="SODIUM_HYDROGEN EXCHANGER 7"/>
    <property type="match status" value="1"/>
</dbReference>
<organism evidence="12 13">
    <name type="scientific">Labilithrix luteola</name>
    <dbReference type="NCBI Taxonomy" id="1391654"/>
    <lineage>
        <taxon>Bacteria</taxon>
        <taxon>Pseudomonadati</taxon>
        <taxon>Myxococcota</taxon>
        <taxon>Polyangia</taxon>
        <taxon>Polyangiales</taxon>
        <taxon>Labilitrichaceae</taxon>
        <taxon>Labilithrix</taxon>
    </lineage>
</organism>
<dbReference type="InterPro" id="IPR018422">
    <property type="entry name" value="Cation/H_exchanger_CPA1"/>
</dbReference>
<evidence type="ECO:0000256" key="2">
    <source>
        <dbReference type="ARBA" id="ARBA00022448"/>
    </source>
</evidence>
<feature type="transmembrane region" description="Helical" evidence="10">
    <location>
        <begin position="150"/>
        <end position="169"/>
    </location>
</feature>
<dbReference type="Gene3D" id="6.10.140.1330">
    <property type="match status" value="1"/>
</dbReference>
<comment type="subcellular location">
    <subcellularLocation>
        <location evidence="1">Cell membrane</location>
        <topology evidence="1">Multi-pass membrane protein</topology>
    </subcellularLocation>
</comment>
<dbReference type="InterPro" id="IPR006153">
    <property type="entry name" value="Cation/H_exchanger_TM"/>
</dbReference>
<dbReference type="GO" id="GO:0098719">
    <property type="term" value="P:sodium ion import across plasma membrane"/>
    <property type="evidence" value="ECO:0007669"/>
    <property type="project" value="TreeGrafter"/>
</dbReference>
<dbReference type="GO" id="GO:0015385">
    <property type="term" value="F:sodium:proton antiporter activity"/>
    <property type="evidence" value="ECO:0007669"/>
    <property type="project" value="InterPro"/>
</dbReference>
<keyword evidence="7" id="KW-0406">Ion transport</keyword>
<keyword evidence="2" id="KW-0813">Transport</keyword>
<keyword evidence="8 10" id="KW-0472">Membrane</keyword>
<feature type="transmembrane region" description="Helical" evidence="10">
    <location>
        <begin position="232"/>
        <end position="250"/>
    </location>
</feature>
<evidence type="ECO:0000256" key="5">
    <source>
        <dbReference type="ARBA" id="ARBA00022989"/>
    </source>
</evidence>
<dbReference type="PATRIC" id="fig|1391654.3.peg.3670"/>
<reference evidence="12 13" key="1">
    <citation type="submission" date="2015-08" db="EMBL/GenBank/DDBJ databases">
        <authorList>
            <person name="Babu N.S."/>
            <person name="Beckwith C.J."/>
            <person name="Beseler K.G."/>
            <person name="Brison A."/>
            <person name="Carone J.V."/>
            <person name="Caskin T.P."/>
            <person name="Diamond M."/>
            <person name="Durham M.E."/>
            <person name="Foxe J.M."/>
            <person name="Go M."/>
            <person name="Henderson B.A."/>
            <person name="Jones I.B."/>
            <person name="McGettigan J.A."/>
            <person name="Micheletti S.J."/>
            <person name="Nasrallah M.E."/>
            <person name="Ortiz D."/>
            <person name="Piller C.R."/>
            <person name="Privatt S.R."/>
            <person name="Schneider S.L."/>
            <person name="Sharp S."/>
            <person name="Smith T.C."/>
            <person name="Stanton J.D."/>
            <person name="Ullery H.E."/>
            <person name="Wilson R.J."/>
            <person name="Serrano M.G."/>
            <person name="Buck G."/>
            <person name="Lee V."/>
            <person name="Wang Y."/>
            <person name="Carvalho R."/>
            <person name="Voegtly L."/>
            <person name="Shi R."/>
            <person name="Duckworth R."/>
            <person name="Johnson A."/>
            <person name="Loviza R."/>
            <person name="Walstead R."/>
            <person name="Shah Z."/>
            <person name="Kiflezghi M."/>
            <person name="Wade K."/>
            <person name="Ball S.L."/>
            <person name="Bradley K.W."/>
            <person name="Asai D.J."/>
            <person name="Bowman C.A."/>
            <person name="Russell D.A."/>
            <person name="Pope W.H."/>
            <person name="Jacobs-Sera D."/>
            <person name="Hendrix R.W."/>
            <person name="Hatfull G.F."/>
        </authorList>
    </citation>
    <scope>NUCLEOTIDE SEQUENCE [LARGE SCALE GENOMIC DNA]</scope>
    <source>
        <strain evidence="12 13">DSM 27648</strain>
    </source>
</reference>
<dbReference type="EMBL" id="CP012333">
    <property type="protein sequence ID" value="AKU96960.1"/>
    <property type="molecule type" value="Genomic_DNA"/>
</dbReference>
<name>A0A0K1PTV0_9BACT</name>
<keyword evidence="4 10" id="KW-0812">Transmembrane</keyword>
<evidence type="ECO:0000313" key="13">
    <source>
        <dbReference type="Proteomes" id="UP000064967"/>
    </source>
</evidence>
<feature type="transmembrane region" description="Helical" evidence="10">
    <location>
        <begin position="33"/>
        <end position="59"/>
    </location>
</feature>
<evidence type="ECO:0000256" key="6">
    <source>
        <dbReference type="ARBA" id="ARBA00023053"/>
    </source>
</evidence>
<evidence type="ECO:0000256" key="3">
    <source>
        <dbReference type="ARBA" id="ARBA00022475"/>
    </source>
</evidence>
<evidence type="ECO:0000256" key="7">
    <source>
        <dbReference type="ARBA" id="ARBA00023065"/>
    </source>
</evidence>
<dbReference type="KEGG" id="llu:AKJ09_03624"/>
<dbReference type="GO" id="GO:0015386">
    <property type="term" value="F:potassium:proton antiporter activity"/>
    <property type="evidence" value="ECO:0007669"/>
    <property type="project" value="TreeGrafter"/>
</dbReference>
<feature type="transmembrane region" description="Helical" evidence="10">
    <location>
        <begin position="378"/>
        <end position="402"/>
    </location>
</feature>